<evidence type="ECO:0000313" key="8">
    <source>
        <dbReference type="Proteomes" id="UP001477672"/>
    </source>
</evidence>
<evidence type="ECO:0008006" key="9">
    <source>
        <dbReference type="Google" id="ProtNLM"/>
    </source>
</evidence>
<dbReference type="InterPro" id="IPR000432">
    <property type="entry name" value="DNA_mismatch_repair_MutS_C"/>
</dbReference>
<dbReference type="InterPro" id="IPR045076">
    <property type="entry name" value="MutS"/>
</dbReference>
<keyword evidence="4" id="KW-1133">Transmembrane helix</keyword>
<reference evidence="7 8" key="1">
    <citation type="submission" date="2024-03" db="EMBL/GenBank/DDBJ databases">
        <title>Human intestinal bacterial collection.</title>
        <authorList>
            <person name="Pauvert C."/>
            <person name="Hitch T.C.A."/>
            <person name="Clavel T."/>
        </authorList>
    </citation>
    <scope>NUCLEOTIDE SEQUENCE [LARGE SCALE GENOMIC DNA]</scope>
    <source>
        <strain evidence="7 8">CLA-JM-H11</strain>
    </source>
</reference>
<keyword evidence="3" id="KW-0238">DNA-binding</keyword>
<keyword evidence="2" id="KW-0067">ATP-binding</keyword>
<dbReference type="PANTHER" id="PTHR11361">
    <property type="entry name" value="DNA MISMATCH REPAIR PROTEIN MUTS FAMILY MEMBER"/>
    <property type="match status" value="1"/>
</dbReference>
<evidence type="ECO:0000259" key="5">
    <source>
        <dbReference type="SMART" id="SM00382"/>
    </source>
</evidence>
<dbReference type="SMART" id="SM00382">
    <property type="entry name" value="AAA"/>
    <property type="match status" value="1"/>
</dbReference>
<dbReference type="InterPro" id="IPR003593">
    <property type="entry name" value="AAA+_ATPase"/>
</dbReference>
<feature type="domain" description="AAA+ ATPase" evidence="5">
    <location>
        <begin position="356"/>
        <end position="495"/>
    </location>
</feature>
<dbReference type="EMBL" id="JBBMFA010000101">
    <property type="protein sequence ID" value="MEQ2521013.1"/>
    <property type="molecule type" value="Genomic_DNA"/>
</dbReference>
<feature type="transmembrane region" description="Helical" evidence="4">
    <location>
        <begin position="6"/>
        <end position="24"/>
    </location>
</feature>
<dbReference type="Pfam" id="PF00488">
    <property type="entry name" value="MutS_V"/>
    <property type="match status" value="1"/>
</dbReference>
<organism evidence="7 8">
    <name type="scientific">Ruthenibacterium intestinale</name>
    <dbReference type="NCBI Taxonomy" id="3133163"/>
    <lineage>
        <taxon>Bacteria</taxon>
        <taxon>Bacillati</taxon>
        <taxon>Bacillota</taxon>
        <taxon>Clostridia</taxon>
        <taxon>Eubacteriales</taxon>
        <taxon>Oscillospiraceae</taxon>
        <taxon>Ruthenibacterium</taxon>
    </lineage>
</organism>
<gene>
    <name evidence="7" type="ORF">WMO24_11315</name>
</gene>
<feature type="domain" description="DNA mismatch repair proteins mutS family" evidence="6">
    <location>
        <begin position="357"/>
        <end position="541"/>
    </location>
</feature>
<dbReference type="SMART" id="SM00534">
    <property type="entry name" value="MUTSac"/>
    <property type="match status" value="1"/>
</dbReference>
<dbReference type="RefSeq" id="WP_349216554.1">
    <property type="nucleotide sequence ID" value="NZ_JBBMFA010000101.1"/>
</dbReference>
<comment type="caution">
    <text evidence="7">The sequence shown here is derived from an EMBL/GenBank/DDBJ whole genome shotgun (WGS) entry which is preliminary data.</text>
</comment>
<evidence type="ECO:0000256" key="1">
    <source>
        <dbReference type="ARBA" id="ARBA00022741"/>
    </source>
</evidence>
<keyword evidence="8" id="KW-1185">Reference proteome</keyword>
<dbReference type="PANTHER" id="PTHR11361:SF152">
    <property type="entry name" value="DNA MISMATCH REPAIR PROTEIN"/>
    <property type="match status" value="1"/>
</dbReference>
<keyword evidence="4" id="KW-0472">Membrane</keyword>
<keyword evidence="1" id="KW-0547">Nucleotide-binding</keyword>
<dbReference type="Proteomes" id="UP001477672">
    <property type="component" value="Unassembled WGS sequence"/>
</dbReference>
<evidence type="ECO:0000256" key="3">
    <source>
        <dbReference type="ARBA" id="ARBA00023125"/>
    </source>
</evidence>
<dbReference type="Gene3D" id="3.40.50.300">
    <property type="entry name" value="P-loop containing nucleotide triphosphate hydrolases"/>
    <property type="match status" value="1"/>
</dbReference>
<proteinExistence type="predicted"/>
<evidence type="ECO:0000256" key="4">
    <source>
        <dbReference type="SAM" id="Phobius"/>
    </source>
</evidence>
<evidence type="ECO:0000259" key="6">
    <source>
        <dbReference type="SMART" id="SM00534"/>
    </source>
</evidence>
<accession>A0ABV1GGT1</accession>
<name>A0ABV1GGT1_9FIRM</name>
<evidence type="ECO:0000256" key="2">
    <source>
        <dbReference type="ARBA" id="ARBA00022840"/>
    </source>
</evidence>
<keyword evidence="4" id="KW-0812">Transmembrane</keyword>
<dbReference type="SUPFAM" id="SSF52540">
    <property type="entry name" value="P-loop containing nucleoside triphosphate hydrolases"/>
    <property type="match status" value="1"/>
</dbReference>
<dbReference type="InterPro" id="IPR027417">
    <property type="entry name" value="P-loop_NTPase"/>
</dbReference>
<sequence>MEWFFCLIAVMVTAIFAAFWAWQYQRRKKALMKRIRSAFGQEPANGKLQKDTGRLWEIWKSEDCFTVDDQTWSDLGMDDVYLRLDCCESAIGKEYLYAALHRPLGPEGAAHRSELRKAMEQNPDMRFALQMEFARLGRYGRDFEHLLNDPKQATLPFSRFYPIFALLPWVSLPLLFFGPQGGLLCLCAVCLNIALSVAAKPRLEGELQALGYLAAALQTARRLAKLTHSELPELSEELRLNLDSLRKLMGPLSASACPPPAGDAGTFQEVAGMLTLWPLLFYGRSIKLLARSQKQVCGVIRLLGELELAIASASFCAGVPGWCTPQWADEKEPVRVECAELYHPLLSEPVKNSAVFEQNTLFTGSNASGKSTFLKAIAVNALLAGCLGVCCAEKFRLPFIPVISSMAVRDDLLAGESYFIAELRSLLRLVRQAQAGPCLCFVDEILKGTNTVERIAASAAVLEQMDQTPALCFVATHDGELTRILSSSWDNRHFREQVTEQGVSFDYRLYDGPSVTRNAIALLDTMGFGQSTIQRARELAACFDKTGTWPGGTSR</sequence>
<evidence type="ECO:0000313" key="7">
    <source>
        <dbReference type="EMBL" id="MEQ2521013.1"/>
    </source>
</evidence>
<protein>
    <recommendedName>
        <fullName evidence="9">DNA mismatch repair proteins mutS family domain-containing protein</fullName>
    </recommendedName>
</protein>